<dbReference type="OrthoDB" id="439920at2759"/>
<keyword evidence="1" id="KW-0812">Transmembrane</keyword>
<evidence type="ECO:0000313" key="3">
    <source>
        <dbReference type="EMBL" id="CAE7305957.1"/>
    </source>
</evidence>
<name>A0A812N9S0_SYMPI</name>
<keyword evidence="4" id="KW-1185">Reference proteome</keyword>
<feature type="transmembrane region" description="Helical" evidence="1">
    <location>
        <begin position="228"/>
        <end position="249"/>
    </location>
</feature>
<dbReference type="InterPro" id="IPR002656">
    <property type="entry name" value="Acyl_transf_3_dom"/>
</dbReference>
<sequence length="346" mass="38803">MDEPPNREQFGHLTGARSLAAFWIVCAHYLPKRDESFNAVFRVNVAVCFFVVASGFVTHWAYGSKVFNTWSDILRFYMRRLGKVVVTFWIALLWAAYLLHREGVEVELSYLFRCAIFLEQWFKWCPNGPSWFVFVLLPSWILYPFTRKVLVLAEEKHGGSGLCVVLAGLWIISFGPAVVLLLLQGNITMQQHADMSFWPPAQLADFAIGMAAAAIVRRSRGADAACGTLRPSVLADSSLLVILLVVFAVPRPRTTYVLHLNGWEPLLDHGLALPIAGFLLGSCMQGTEGLSARLLRHSALVSLGEVSFEVYIFQRPMHDTLTLFLPTDQMEAGRAWPACSRLLREV</sequence>
<feature type="transmembrane region" description="Helical" evidence="1">
    <location>
        <begin position="39"/>
        <end position="61"/>
    </location>
</feature>
<gene>
    <name evidence="3" type="primary">CARNS1</name>
    <name evidence="3" type="ORF">SPIL2461_LOCUS6916</name>
</gene>
<organism evidence="3 4">
    <name type="scientific">Symbiodinium pilosum</name>
    <name type="common">Dinoflagellate</name>
    <dbReference type="NCBI Taxonomy" id="2952"/>
    <lineage>
        <taxon>Eukaryota</taxon>
        <taxon>Sar</taxon>
        <taxon>Alveolata</taxon>
        <taxon>Dinophyceae</taxon>
        <taxon>Suessiales</taxon>
        <taxon>Symbiodiniaceae</taxon>
        <taxon>Symbiodinium</taxon>
    </lineage>
</organism>
<feature type="transmembrane region" description="Helical" evidence="1">
    <location>
        <begin position="131"/>
        <end position="150"/>
    </location>
</feature>
<proteinExistence type="predicted"/>
<protein>
    <submittedName>
        <fullName evidence="3">CARNS1 protein</fullName>
    </submittedName>
</protein>
<feature type="domain" description="Acyltransferase 3" evidence="2">
    <location>
        <begin position="13"/>
        <end position="326"/>
    </location>
</feature>
<feature type="transmembrane region" description="Helical" evidence="1">
    <location>
        <begin position="81"/>
        <end position="100"/>
    </location>
</feature>
<dbReference type="EMBL" id="CAJNIZ010010779">
    <property type="protein sequence ID" value="CAE7305957.1"/>
    <property type="molecule type" value="Genomic_DNA"/>
</dbReference>
<dbReference type="Pfam" id="PF01757">
    <property type="entry name" value="Acyl_transf_3"/>
    <property type="match status" value="1"/>
</dbReference>
<dbReference type="Proteomes" id="UP000649617">
    <property type="component" value="Unassembled WGS sequence"/>
</dbReference>
<dbReference type="AlphaFoldDB" id="A0A812N9S0"/>
<keyword evidence="1" id="KW-0472">Membrane</keyword>
<evidence type="ECO:0000313" key="4">
    <source>
        <dbReference type="Proteomes" id="UP000649617"/>
    </source>
</evidence>
<accession>A0A812N9S0</accession>
<feature type="transmembrane region" description="Helical" evidence="1">
    <location>
        <begin position="197"/>
        <end position="216"/>
    </location>
</feature>
<evidence type="ECO:0000259" key="2">
    <source>
        <dbReference type="Pfam" id="PF01757"/>
    </source>
</evidence>
<keyword evidence="1" id="KW-1133">Transmembrane helix</keyword>
<evidence type="ECO:0000256" key="1">
    <source>
        <dbReference type="SAM" id="Phobius"/>
    </source>
</evidence>
<feature type="transmembrane region" description="Helical" evidence="1">
    <location>
        <begin position="162"/>
        <end position="185"/>
    </location>
</feature>
<dbReference type="GO" id="GO:0016747">
    <property type="term" value="F:acyltransferase activity, transferring groups other than amino-acyl groups"/>
    <property type="evidence" value="ECO:0007669"/>
    <property type="project" value="InterPro"/>
</dbReference>
<reference evidence="3" key="1">
    <citation type="submission" date="2021-02" db="EMBL/GenBank/DDBJ databases">
        <authorList>
            <person name="Dougan E. K."/>
            <person name="Rhodes N."/>
            <person name="Thang M."/>
            <person name="Chan C."/>
        </authorList>
    </citation>
    <scope>NUCLEOTIDE SEQUENCE</scope>
</reference>
<comment type="caution">
    <text evidence="3">The sequence shown here is derived from an EMBL/GenBank/DDBJ whole genome shotgun (WGS) entry which is preliminary data.</text>
</comment>